<evidence type="ECO:0000313" key="3">
    <source>
        <dbReference type="Proteomes" id="UP000384372"/>
    </source>
</evidence>
<sequence length="74" mass="8422">MTAREDKEKLRYSRENLSKFFYDLAKATFTAMVVGDVVTMFLKEDVTATAIWLFVTGLITTSLLSTVGYRISKM</sequence>
<dbReference type="RefSeq" id="WP_158462310.1">
    <property type="nucleotide sequence ID" value="NZ_JAHOER010000004.1"/>
</dbReference>
<organism evidence="2 3">
    <name type="scientific">Segatella copri</name>
    <dbReference type="NCBI Taxonomy" id="165179"/>
    <lineage>
        <taxon>Bacteria</taxon>
        <taxon>Pseudomonadati</taxon>
        <taxon>Bacteroidota</taxon>
        <taxon>Bacteroidia</taxon>
        <taxon>Bacteroidales</taxon>
        <taxon>Prevotellaceae</taxon>
        <taxon>Segatella</taxon>
    </lineage>
</organism>
<name>A0A6A7W7M0_9BACT</name>
<feature type="transmembrane region" description="Helical" evidence="1">
    <location>
        <begin position="48"/>
        <end position="69"/>
    </location>
</feature>
<keyword evidence="1" id="KW-0472">Membrane</keyword>
<evidence type="ECO:0000313" key="2">
    <source>
        <dbReference type="EMBL" id="MQP10460.1"/>
    </source>
</evidence>
<reference evidence="2 3" key="1">
    <citation type="submission" date="2019-09" db="EMBL/GenBank/DDBJ databases">
        <title>Distinct polysaccharide growth profiles of human intestinal Prevotella copri isolates.</title>
        <authorList>
            <person name="Fehlner-Peach H."/>
            <person name="Magnabosco C."/>
            <person name="Raghavan V."/>
            <person name="Scher J.U."/>
            <person name="Tett A."/>
            <person name="Cox L.M."/>
            <person name="Gottsegen C."/>
            <person name="Watters A."/>
            <person name="Wiltshire- Gordon J.D."/>
            <person name="Segata N."/>
            <person name="Bonneau R."/>
            <person name="Littman D.R."/>
        </authorList>
    </citation>
    <scope>NUCLEOTIDE SEQUENCE [LARGE SCALE GENOMIC DNA]</scope>
    <source>
        <strain evidence="3">iAQ1173</strain>
    </source>
</reference>
<keyword evidence="1" id="KW-0812">Transmembrane</keyword>
<keyword evidence="3" id="KW-1185">Reference proteome</keyword>
<dbReference type="EMBL" id="VZAD01000007">
    <property type="protein sequence ID" value="MQP10460.1"/>
    <property type="molecule type" value="Genomic_DNA"/>
</dbReference>
<proteinExistence type="predicted"/>
<dbReference type="Proteomes" id="UP000384372">
    <property type="component" value="Unassembled WGS sequence"/>
</dbReference>
<dbReference type="AlphaFoldDB" id="A0A6A7W7M0"/>
<feature type="transmembrane region" description="Helical" evidence="1">
    <location>
        <begin position="20"/>
        <end position="42"/>
    </location>
</feature>
<evidence type="ECO:0000256" key="1">
    <source>
        <dbReference type="SAM" id="Phobius"/>
    </source>
</evidence>
<comment type="caution">
    <text evidence="2">The sequence shown here is derived from an EMBL/GenBank/DDBJ whole genome shotgun (WGS) entry which is preliminary data.</text>
</comment>
<protein>
    <submittedName>
        <fullName evidence="2">Uncharacterized protein</fullName>
    </submittedName>
</protein>
<accession>A0A6A7W7M0</accession>
<keyword evidence="1" id="KW-1133">Transmembrane helix</keyword>
<gene>
    <name evidence="2" type="ORF">F7D20_00420</name>
</gene>
<dbReference type="OrthoDB" id="1048208at2"/>